<dbReference type="Proteomes" id="UP000095286">
    <property type="component" value="Unplaced"/>
</dbReference>
<evidence type="ECO:0000313" key="2">
    <source>
        <dbReference type="WBParaSite" id="RSKR_0001038700.1"/>
    </source>
</evidence>
<organism evidence="1 2">
    <name type="scientific">Rhabditophanes sp. KR3021</name>
    <dbReference type="NCBI Taxonomy" id="114890"/>
    <lineage>
        <taxon>Eukaryota</taxon>
        <taxon>Metazoa</taxon>
        <taxon>Ecdysozoa</taxon>
        <taxon>Nematoda</taxon>
        <taxon>Chromadorea</taxon>
        <taxon>Rhabditida</taxon>
        <taxon>Tylenchina</taxon>
        <taxon>Panagrolaimomorpha</taxon>
        <taxon>Strongyloidoidea</taxon>
        <taxon>Alloionematidae</taxon>
        <taxon>Rhabditophanes</taxon>
    </lineage>
</organism>
<protein>
    <submittedName>
        <fullName evidence="2">Ntox44 domain-containing protein</fullName>
    </submittedName>
</protein>
<reference evidence="2" key="1">
    <citation type="submission" date="2016-11" db="UniProtKB">
        <authorList>
            <consortium name="WormBaseParasite"/>
        </authorList>
    </citation>
    <scope>IDENTIFICATION</scope>
    <source>
        <strain evidence="2">KR3021</strain>
    </source>
</reference>
<dbReference type="WBParaSite" id="RSKR_0001038700.1">
    <property type="protein sequence ID" value="RSKR_0001038700.1"/>
    <property type="gene ID" value="RSKR_0001038700"/>
</dbReference>
<sequence>MGTFTVSYAAKKIIWDQKGYWMMAAGLYYYGKFDLFDLFNGDFISGKCWDKAGMYKAEMMHGQSKMFAAKTTALPLSVDPWKH</sequence>
<proteinExistence type="predicted"/>
<evidence type="ECO:0000313" key="1">
    <source>
        <dbReference type="Proteomes" id="UP000095286"/>
    </source>
</evidence>
<name>A0AC35UFI4_9BILA</name>
<accession>A0AC35UFI4</accession>